<feature type="region of interest" description="Disordered" evidence="4">
    <location>
        <begin position="253"/>
        <end position="283"/>
    </location>
</feature>
<evidence type="ECO:0000256" key="4">
    <source>
        <dbReference type="SAM" id="MobiDB-lite"/>
    </source>
</evidence>
<keyword evidence="8" id="KW-1185">Reference proteome</keyword>
<feature type="signal peptide" evidence="5">
    <location>
        <begin position="1"/>
        <end position="29"/>
    </location>
</feature>
<name>A0ABQ0F296_APOSI</name>
<evidence type="ECO:0000256" key="3">
    <source>
        <dbReference type="ARBA" id="ARBA00023157"/>
    </source>
</evidence>
<evidence type="ECO:0000313" key="7">
    <source>
        <dbReference type="EMBL" id="GAB1293404.1"/>
    </source>
</evidence>
<accession>A0ABQ0F296</accession>
<evidence type="ECO:0000256" key="5">
    <source>
        <dbReference type="SAM" id="SignalP"/>
    </source>
</evidence>
<feature type="compositionally biased region" description="Gly residues" evidence="4">
    <location>
        <begin position="270"/>
        <end position="283"/>
    </location>
</feature>
<dbReference type="PANTHER" id="PTHR10517">
    <property type="entry name" value="FOLATE RECEPTOR"/>
    <property type="match status" value="1"/>
</dbReference>
<comment type="similarity">
    <text evidence="1">Belongs to the folate receptor family.</text>
</comment>
<protein>
    <submittedName>
        <fullName evidence="7">Retbindin</fullName>
    </submittedName>
</protein>
<feature type="chain" id="PRO_5045549806" evidence="5">
    <location>
        <begin position="30"/>
        <end position="283"/>
    </location>
</feature>
<dbReference type="Proteomes" id="UP001623349">
    <property type="component" value="Unassembled WGS sequence"/>
</dbReference>
<organism evidence="7 8">
    <name type="scientific">Apodemus speciosus</name>
    <name type="common">Large Japanese field mouse</name>
    <dbReference type="NCBI Taxonomy" id="105296"/>
    <lineage>
        <taxon>Eukaryota</taxon>
        <taxon>Metazoa</taxon>
        <taxon>Chordata</taxon>
        <taxon>Craniata</taxon>
        <taxon>Vertebrata</taxon>
        <taxon>Euteleostomi</taxon>
        <taxon>Mammalia</taxon>
        <taxon>Eutheria</taxon>
        <taxon>Euarchontoglires</taxon>
        <taxon>Glires</taxon>
        <taxon>Rodentia</taxon>
        <taxon>Myomorpha</taxon>
        <taxon>Muroidea</taxon>
        <taxon>Muridae</taxon>
        <taxon>Murinae</taxon>
        <taxon>Apodemus</taxon>
    </lineage>
</organism>
<keyword evidence="3" id="KW-1015">Disulfide bond</keyword>
<sequence length="283" mass="30128">MAHKGHFQHRRLDWALRLILAWIFLVARGGSHPLQARSWGQPGLTAKVSPGQLQLAGVSLCSPGCPGTHSVDQAGLELRNPPASASQVLGLQRKQLIESPLSGHPQSSVLPPYPRIQAPGSQPEPCCTAEIDRPEASSPESLLESCGAPSPECEFFLGHLQRALRDRFHPQLFGARPVQPLCPELCQIWFTTCQADFICGPTWLQSSGERGCEPSCRTYGQTFANGTDLCHSALGHTLRVAAPGSSHCLNVSVSSPGARRHPRAWISNGAGSGSGSGAGDSPE</sequence>
<dbReference type="Pfam" id="PF03024">
    <property type="entry name" value="Folate_rec"/>
    <property type="match status" value="1"/>
</dbReference>
<evidence type="ECO:0000256" key="2">
    <source>
        <dbReference type="ARBA" id="ARBA00022729"/>
    </source>
</evidence>
<evidence type="ECO:0000259" key="6">
    <source>
        <dbReference type="Pfam" id="PF03024"/>
    </source>
</evidence>
<reference evidence="7 8" key="1">
    <citation type="submission" date="2024-08" db="EMBL/GenBank/DDBJ databases">
        <title>The draft genome of Apodemus speciosus.</title>
        <authorList>
            <person name="Nabeshima K."/>
            <person name="Suzuki S."/>
            <person name="Onuma M."/>
        </authorList>
    </citation>
    <scope>NUCLEOTIDE SEQUENCE [LARGE SCALE GENOMIC DNA]</scope>
    <source>
        <strain evidence="7">IB14-021</strain>
    </source>
</reference>
<dbReference type="PANTHER" id="PTHR10517:SF19">
    <property type="entry name" value="RETBINDIN"/>
    <property type="match status" value="1"/>
</dbReference>
<dbReference type="InterPro" id="IPR018143">
    <property type="entry name" value="Folate_rcpt-like"/>
</dbReference>
<keyword evidence="2 5" id="KW-0732">Signal</keyword>
<evidence type="ECO:0000313" key="8">
    <source>
        <dbReference type="Proteomes" id="UP001623349"/>
    </source>
</evidence>
<proteinExistence type="inferred from homology"/>
<comment type="caution">
    <text evidence="7">The sequence shown here is derived from an EMBL/GenBank/DDBJ whole genome shotgun (WGS) entry which is preliminary data.</text>
</comment>
<dbReference type="EMBL" id="BAAFST010000008">
    <property type="protein sequence ID" value="GAB1293404.1"/>
    <property type="molecule type" value="Genomic_DNA"/>
</dbReference>
<evidence type="ECO:0000256" key="1">
    <source>
        <dbReference type="ARBA" id="ARBA00007932"/>
    </source>
</evidence>
<gene>
    <name evidence="7" type="ORF">APTSU1_000863600</name>
</gene>
<feature type="domain" description="Folate receptor-like" evidence="6">
    <location>
        <begin position="123"/>
        <end position="250"/>
    </location>
</feature>
<dbReference type="InterPro" id="IPR004269">
    <property type="entry name" value="Folate_rcpt"/>
</dbReference>